<evidence type="ECO:0000259" key="20">
    <source>
        <dbReference type="PROSITE" id="PS51383"/>
    </source>
</evidence>
<dbReference type="PIRSF" id="PIRSF017184">
    <property type="entry name" value="Nnr"/>
    <property type="match status" value="1"/>
</dbReference>
<keyword evidence="13" id="KW-0511">Multifunctional enzyme</keyword>
<keyword evidence="9 18" id="KW-0630">Potassium</keyword>
<feature type="binding site" evidence="17">
    <location>
        <position position="337"/>
    </location>
    <ligand>
        <name>(6S)-NADPHX</name>
        <dbReference type="ChEBI" id="CHEBI:64076"/>
    </ligand>
</feature>
<keyword evidence="12 17" id="KW-0456">Lyase</keyword>
<keyword evidence="8 17" id="KW-0521">NADP</keyword>
<evidence type="ECO:0000256" key="9">
    <source>
        <dbReference type="ARBA" id="ARBA00022958"/>
    </source>
</evidence>
<feature type="binding site" evidence="17">
    <location>
        <position position="455"/>
    </location>
    <ligand>
        <name>AMP</name>
        <dbReference type="ChEBI" id="CHEBI:456215"/>
    </ligand>
</feature>
<evidence type="ECO:0000256" key="15">
    <source>
        <dbReference type="ARBA" id="ARBA00048238"/>
    </source>
</evidence>
<dbReference type="RefSeq" id="WP_101646552.1">
    <property type="nucleotide sequence ID" value="NZ_PGVE01000017.1"/>
</dbReference>
<keyword evidence="6 17" id="KW-0547">Nucleotide-binding</keyword>
<comment type="similarity">
    <text evidence="17">Belongs to the NnrD/CARKD family.</text>
</comment>
<evidence type="ECO:0000256" key="11">
    <source>
        <dbReference type="ARBA" id="ARBA00023235"/>
    </source>
</evidence>
<dbReference type="Proteomes" id="UP000234950">
    <property type="component" value="Unassembled WGS sequence"/>
</dbReference>
<dbReference type="GO" id="GO:0005524">
    <property type="term" value="F:ATP binding"/>
    <property type="evidence" value="ECO:0007669"/>
    <property type="project" value="UniProtKB-UniRule"/>
</dbReference>
<organism evidence="22 23">
    <name type="scientific">Neobacillus cucumis</name>
    <dbReference type="NCBI Taxonomy" id="1740721"/>
    <lineage>
        <taxon>Bacteria</taxon>
        <taxon>Bacillati</taxon>
        <taxon>Bacillota</taxon>
        <taxon>Bacilli</taxon>
        <taxon>Bacillales</taxon>
        <taxon>Bacillaceae</taxon>
        <taxon>Neobacillus</taxon>
    </lineage>
</organism>
<comment type="catalytic activity">
    <reaction evidence="15 17 19">
        <text>(6S)-NADHX + ADP = AMP + phosphate + NADH + H(+)</text>
        <dbReference type="Rhea" id="RHEA:32223"/>
        <dbReference type="ChEBI" id="CHEBI:15378"/>
        <dbReference type="ChEBI" id="CHEBI:43474"/>
        <dbReference type="ChEBI" id="CHEBI:57945"/>
        <dbReference type="ChEBI" id="CHEBI:64074"/>
        <dbReference type="ChEBI" id="CHEBI:456215"/>
        <dbReference type="ChEBI" id="CHEBI:456216"/>
        <dbReference type="EC" id="4.2.1.136"/>
    </reaction>
</comment>
<evidence type="ECO:0000256" key="18">
    <source>
        <dbReference type="HAMAP-Rule" id="MF_01966"/>
    </source>
</evidence>
<feature type="binding site" evidence="18">
    <location>
        <position position="164"/>
    </location>
    <ligand>
        <name>(6S)-NADPHX</name>
        <dbReference type="ChEBI" id="CHEBI:64076"/>
    </ligand>
</feature>
<comment type="function">
    <text evidence="18">Catalyzes the epimerization of the S- and R-forms of NAD(P)HX, a damaged form of NAD(P)H that is a result of enzymatic or heat-dependent hydration. This is a prerequisite for the S-specific NAD(P)H-hydrate dehydratase to allow the repair of both epimers of NAD(P)HX.</text>
</comment>
<dbReference type="InterPro" id="IPR036652">
    <property type="entry name" value="YjeF_N_dom_sf"/>
</dbReference>
<feature type="binding site" evidence="18">
    <location>
        <begin position="58"/>
        <end position="62"/>
    </location>
    <ligand>
        <name>(6S)-NADPHX</name>
        <dbReference type="ChEBI" id="CHEBI:64076"/>
    </ligand>
</feature>
<evidence type="ECO:0000256" key="6">
    <source>
        <dbReference type="ARBA" id="ARBA00022741"/>
    </source>
</evidence>
<feature type="binding site" evidence="17">
    <location>
        <position position="456"/>
    </location>
    <ligand>
        <name>(6S)-NADPHX</name>
        <dbReference type="ChEBI" id="CHEBI:64076"/>
    </ligand>
</feature>
<dbReference type="EC" id="4.2.1.136" evidence="19"/>
<comment type="caution">
    <text evidence="18">Lacks conserved residue(s) required for the propagation of feature annotation.</text>
</comment>
<comment type="caution">
    <text evidence="22">The sequence shown here is derived from an EMBL/GenBank/DDBJ whole genome shotgun (WGS) entry which is preliminary data.</text>
</comment>
<evidence type="ECO:0000256" key="2">
    <source>
        <dbReference type="ARBA" id="ARBA00000909"/>
    </source>
</evidence>
<dbReference type="GO" id="GO:0110051">
    <property type="term" value="P:metabolite repair"/>
    <property type="evidence" value="ECO:0007669"/>
    <property type="project" value="TreeGrafter"/>
</dbReference>
<feature type="binding site" evidence="18">
    <location>
        <position position="59"/>
    </location>
    <ligand>
        <name>K(+)</name>
        <dbReference type="ChEBI" id="CHEBI:29103"/>
    </ligand>
</feature>
<dbReference type="PROSITE" id="PS51383">
    <property type="entry name" value="YJEF_C_3"/>
    <property type="match status" value="1"/>
</dbReference>
<evidence type="ECO:0000256" key="8">
    <source>
        <dbReference type="ARBA" id="ARBA00022857"/>
    </source>
</evidence>
<comment type="function">
    <text evidence="14 19">Bifunctional enzyme that catalyzes the epimerization of the S- and R-forms of NAD(P)HX and the dehydration of the S-form of NAD(P)HX at the expense of ADP, which is converted to AMP. This allows the repair of both epimers of NAD(P)HX, a damaged form of NAD(P)H that is a result of enzymatic or heat-dependent hydration.</text>
</comment>
<dbReference type="GO" id="GO:0046496">
    <property type="term" value="P:nicotinamide nucleotide metabolic process"/>
    <property type="evidence" value="ECO:0007669"/>
    <property type="project" value="UniProtKB-UniRule"/>
</dbReference>
<accession>A0A2N5HSN4</accession>
<dbReference type="NCBIfam" id="TIGR00196">
    <property type="entry name" value="yjeF_cterm"/>
    <property type="match status" value="1"/>
</dbReference>
<dbReference type="PROSITE" id="PS51385">
    <property type="entry name" value="YJEF_N"/>
    <property type="match status" value="1"/>
</dbReference>
<dbReference type="Pfam" id="PF01256">
    <property type="entry name" value="Carb_kinase"/>
    <property type="match status" value="1"/>
</dbReference>
<comment type="cofactor">
    <cofactor evidence="18 19">
        <name>K(+)</name>
        <dbReference type="ChEBI" id="CHEBI:29103"/>
    </cofactor>
    <text evidence="18 19">Binds 1 potassium ion per subunit.</text>
</comment>
<comment type="similarity">
    <text evidence="18">Belongs to the NnrE/AIBP family.</text>
</comment>
<comment type="subunit">
    <text evidence="17">Homotetramer.</text>
</comment>
<name>A0A2N5HSN4_9BACI</name>
<feature type="binding site" evidence="18">
    <location>
        <position position="167"/>
    </location>
    <ligand>
        <name>K(+)</name>
        <dbReference type="ChEBI" id="CHEBI:29103"/>
    </ligand>
</feature>
<evidence type="ECO:0000256" key="12">
    <source>
        <dbReference type="ARBA" id="ARBA00023239"/>
    </source>
</evidence>
<evidence type="ECO:0000256" key="1">
    <source>
        <dbReference type="ARBA" id="ARBA00000013"/>
    </source>
</evidence>
<evidence type="ECO:0000256" key="17">
    <source>
        <dbReference type="HAMAP-Rule" id="MF_01965"/>
    </source>
</evidence>
<protein>
    <recommendedName>
        <fullName evidence="19">Bifunctional NAD(P)H-hydrate repair enzyme</fullName>
    </recommendedName>
    <alternativeName>
        <fullName evidence="19">Nicotinamide nucleotide repair protein</fullName>
    </alternativeName>
    <domain>
        <recommendedName>
            <fullName evidence="19">ADP-dependent (S)-NAD(P)H-hydrate dehydratase</fullName>
            <ecNumber evidence="19">4.2.1.136</ecNumber>
        </recommendedName>
        <alternativeName>
            <fullName evidence="19">ADP-dependent NAD(P)HX dehydratase</fullName>
        </alternativeName>
    </domain>
    <domain>
        <recommendedName>
            <fullName evidence="19">NAD(P)H-hydrate epimerase</fullName>
            <ecNumber evidence="19">5.1.99.6</ecNumber>
        </recommendedName>
    </domain>
</protein>
<feature type="binding site" evidence="18">
    <location>
        <position position="129"/>
    </location>
    <ligand>
        <name>K(+)</name>
        <dbReference type="ChEBI" id="CHEBI:29103"/>
    </ligand>
</feature>
<dbReference type="EMBL" id="PGVE01000017">
    <property type="protein sequence ID" value="PLS08535.1"/>
    <property type="molecule type" value="Genomic_DNA"/>
</dbReference>
<keyword evidence="7 17" id="KW-0067">ATP-binding</keyword>
<evidence type="ECO:0000256" key="14">
    <source>
        <dbReference type="ARBA" id="ARBA00025153"/>
    </source>
</evidence>
<feature type="binding site" evidence="17">
    <location>
        <position position="389"/>
    </location>
    <ligand>
        <name>(6S)-NADPHX</name>
        <dbReference type="ChEBI" id="CHEBI:64076"/>
    </ligand>
</feature>
<evidence type="ECO:0000256" key="7">
    <source>
        <dbReference type="ARBA" id="ARBA00022840"/>
    </source>
</evidence>
<evidence type="ECO:0000313" key="23">
    <source>
        <dbReference type="Proteomes" id="UP000234950"/>
    </source>
</evidence>
<evidence type="ECO:0000256" key="5">
    <source>
        <dbReference type="ARBA" id="ARBA00022723"/>
    </source>
</evidence>
<dbReference type="InterPro" id="IPR000631">
    <property type="entry name" value="CARKD"/>
</dbReference>
<feature type="binding site" evidence="17">
    <location>
        <begin position="426"/>
        <end position="430"/>
    </location>
    <ligand>
        <name>AMP</name>
        <dbReference type="ChEBI" id="CHEBI:456215"/>
    </ligand>
</feature>
<evidence type="ECO:0000256" key="10">
    <source>
        <dbReference type="ARBA" id="ARBA00023027"/>
    </source>
</evidence>
<feature type="domain" description="YjeF C-terminal" evidence="20">
    <location>
        <begin position="232"/>
        <end position="515"/>
    </location>
</feature>
<evidence type="ECO:0000256" key="16">
    <source>
        <dbReference type="ARBA" id="ARBA00049209"/>
    </source>
</evidence>
<comment type="cofactor">
    <cofactor evidence="17">
        <name>Mg(2+)</name>
        <dbReference type="ChEBI" id="CHEBI:18420"/>
    </cofactor>
</comment>
<comment type="similarity">
    <text evidence="4 19">In the C-terminal section; belongs to the NnrD/CARKD family.</text>
</comment>
<dbReference type="InterPro" id="IPR029056">
    <property type="entry name" value="Ribokinase-like"/>
</dbReference>
<dbReference type="Gene3D" id="3.40.50.10260">
    <property type="entry name" value="YjeF N-terminal domain"/>
    <property type="match status" value="1"/>
</dbReference>
<comment type="similarity">
    <text evidence="3 19">In the N-terminal section; belongs to the NnrE/AIBP family.</text>
</comment>
<evidence type="ECO:0000256" key="19">
    <source>
        <dbReference type="PIRNR" id="PIRNR017184"/>
    </source>
</evidence>
<proteinExistence type="inferred from homology"/>
<evidence type="ECO:0000313" key="22">
    <source>
        <dbReference type="EMBL" id="PLS08535.1"/>
    </source>
</evidence>
<dbReference type="InterPro" id="IPR004443">
    <property type="entry name" value="YjeF_N_dom"/>
</dbReference>
<reference evidence="22 23" key="1">
    <citation type="submission" date="2017-11" db="EMBL/GenBank/DDBJ databases">
        <title>Comparitive Functional Genomics of Dry Heat Resistant strains isolated from the Viking Spacecraft.</title>
        <authorList>
            <person name="Seuylemezian A."/>
            <person name="Cooper K."/>
            <person name="Vaishampayan P."/>
        </authorList>
    </citation>
    <scope>NUCLEOTIDE SEQUENCE [LARGE SCALE GENOMIC DNA]</scope>
    <source>
        <strain evidence="22 23">V32-6</strain>
    </source>
</reference>
<feature type="binding site" evidence="17">
    <location>
        <position position="267"/>
    </location>
    <ligand>
        <name>(6S)-NADPHX</name>
        <dbReference type="ChEBI" id="CHEBI:64076"/>
    </ligand>
</feature>
<evidence type="ECO:0000256" key="4">
    <source>
        <dbReference type="ARBA" id="ARBA00009524"/>
    </source>
</evidence>
<comment type="function">
    <text evidence="17">Catalyzes the dehydration of the S-form of NAD(P)HX at the expense of ADP, which is converted to AMP. Together with NAD(P)HX epimerase, which catalyzes the epimerization of the S- and R-forms, the enzyme allows the repair of both epimers of NAD(P)HX, a damaged form of NAD(P)H that is a result of enzymatic or heat-dependent hydration.</text>
</comment>
<evidence type="ECO:0000256" key="13">
    <source>
        <dbReference type="ARBA" id="ARBA00023268"/>
    </source>
</evidence>
<dbReference type="PROSITE" id="PS01050">
    <property type="entry name" value="YJEF_C_2"/>
    <property type="match status" value="1"/>
</dbReference>
<dbReference type="OrthoDB" id="9806925at2"/>
<dbReference type="GO" id="GO:0052855">
    <property type="term" value="F:ADP-dependent NAD(P)H-hydrate dehydratase activity"/>
    <property type="evidence" value="ECO:0007669"/>
    <property type="project" value="UniProtKB-UniRule"/>
</dbReference>
<dbReference type="CDD" id="cd01171">
    <property type="entry name" value="YXKO-related"/>
    <property type="match status" value="1"/>
</dbReference>
<keyword evidence="5 18" id="KW-0479">Metal-binding</keyword>
<keyword evidence="23" id="KW-1185">Reference proteome</keyword>
<keyword evidence="11 18" id="KW-0413">Isomerase</keyword>
<dbReference type="InterPro" id="IPR017953">
    <property type="entry name" value="Carbohydrate_kinase_pred_CS"/>
</dbReference>
<dbReference type="GO" id="GO:0052856">
    <property type="term" value="F:NAD(P)HX epimerase activity"/>
    <property type="evidence" value="ECO:0007669"/>
    <property type="project" value="UniProtKB-UniRule"/>
</dbReference>
<dbReference type="InterPro" id="IPR030677">
    <property type="entry name" value="Nnr"/>
</dbReference>
<dbReference type="EC" id="5.1.99.6" evidence="19"/>
<dbReference type="SUPFAM" id="SSF53613">
    <property type="entry name" value="Ribokinase-like"/>
    <property type="match status" value="1"/>
</dbReference>
<dbReference type="HAMAP" id="MF_01966">
    <property type="entry name" value="NADHX_epimerase"/>
    <property type="match status" value="1"/>
</dbReference>
<keyword evidence="10 17" id="KW-0520">NAD</keyword>
<gene>
    <name evidence="17" type="primary">nnrD</name>
    <name evidence="18" type="synonym">nnrE</name>
    <name evidence="22" type="ORF">CVD27_03815</name>
</gene>
<dbReference type="PANTHER" id="PTHR12592:SF0">
    <property type="entry name" value="ATP-DEPENDENT (S)-NAD(P)H-HYDRATE DEHYDRATASE"/>
    <property type="match status" value="1"/>
</dbReference>
<comment type="catalytic activity">
    <reaction evidence="2 18 19">
        <text>(6R)-NADPHX = (6S)-NADPHX</text>
        <dbReference type="Rhea" id="RHEA:32227"/>
        <dbReference type="ChEBI" id="CHEBI:64076"/>
        <dbReference type="ChEBI" id="CHEBI:64077"/>
        <dbReference type="EC" id="5.1.99.6"/>
    </reaction>
</comment>
<comment type="catalytic activity">
    <reaction evidence="16 17 19">
        <text>(6S)-NADPHX + ADP = AMP + phosphate + NADPH + H(+)</text>
        <dbReference type="Rhea" id="RHEA:32235"/>
        <dbReference type="ChEBI" id="CHEBI:15378"/>
        <dbReference type="ChEBI" id="CHEBI:43474"/>
        <dbReference type="ChEBI" id="CHEBI:57783"/>
        <dbReference type="ChEBI" id="CHEBI:64076"/>
        <dbReference type="ChEBI" id="CHEBI:456215"/>
        <dbReference type="ChEBI" id="CHEBI:456216"/>
        <dbReference type="EC" id="4.2.1.136"/>
    </reaction>
</comment>
<dbReference type="AlphaFoldDB" id="A0A2N5HSN4"/>
<dbReference type="PANTHER" id="PTHR12592">
    <property type="entry name" value="ATP-DEPENDENT (S)-NAD(P)H-HYDRATE DEHYDRATASE FAMILY MEMBER"/>
    <property type="match status" value="1"/>
</dbReference>
<feature type="binding site" evidence="18">
    <location>
        <begin position="133"/>
        <end position="139"/>
    </location>
    <ligand>
        <name>(6S)-NADPHX</name>
        <dbReference type="ChEBI" id="CHEBI:64076"/>
    </ligand>
</feature>
<dbReference type="Pfam" id="PF03853">
    <property type="entry name" value="YjeF_N"/>
    <property type="match status" value="1"/>
</dbReference>
<comment type="catalytic activity">
    <reaction evidence="1 18 19">
        <text>(6R)-NADHX = (6S)-NADHX</text>
        <dbReference type="Rhea" id="RHEA:32215"/>
        <dbReference type="ChEBI" id="CHEBI:64074"/>
        <dbReference type="ChEBI" id="CHEBI:64075"/>
        <dbReference type="EC" id="5.1.99.6"/>
    </reaction>
</comment>
<dbReference type="GO" id="GO:0046872">
    <property type="term" value="F:metal ion binding"/>
    <property type="evidence" value="ECO:0007669"/>
    <property type="project" value="UniProtKB-UniRule"/>
</dbReference>
<dbReference type="Gene3D" id="3.40.1190.20">
    <property type="match status" value="1"/>
</dbReference>
<feature type="domain" description="YjeF N-terminal" evidence="21">
    <location>
        <begin position="9"/>
        <end position="221"/>
    </location>
</feature>
<evidence type="ECO:0000259" key="21">
    <source>
        <dbReference type="PROSITE" id="PS51385"/>
    </source>
</evidence>
<dbReference type="SUPFAM" id="SSF64153">
    <property type="entry name" value="YjeF N-terminal domain-like"/>
    <property type="match status" value="1"/>
</dbReference>
<dbReference type="NCBIfam" id="TIGR00197">
    <property type="entry name" value="yjeF_nterm"/>
    <property type="match status" value="1"/>
</dbReference>
<dbReference type="HAMAP" id="MF_01965">
    <property type="entry name" value="NADHX_dehydratase"/>
    <property type="match status" value="1"/>
</dbReference>
<evidence type="ECO:0000256" key="3">
    <source>
        <dbReference type="ARBA" id="ARBA00006001"/>
    </source>
</evidence>
<sequence>MFIAGQKEMQKMDQYTMDKLGLPGIVLMENAGAKVVEEMLKDLPCERPRILVLAGGGNNGGDGFVVARRLCDLGYDLQLCLLVPPEKMKGDAKIHFDVYRNRQLPILFLHESTLEKVQSEIQLADVIVDALLGTGISGPLREPFGDIISMVNEYAGEKLIVSVDIPSGVSGDSGKVEKTAVKATKTVTFVFPKSGFFLQDGPKFVGNWKAVDISVPPSIVEELGLVMPQLITEALVADSLPVRPKHGHKGTFGHVLVLGGSKFYVGAPIFSAKAALNSGAGLVTLALPKSIYPMAAAQNPESLFLPLADEEGHFSAESISELQPMLEQFKSIAIGPGISRFPGGETWMRSLMSLLTTQPVVIDADALYLLRDKLEMVREYKGSVVFTPHPGEMARLLNKTVKEVEEDRIEIAKTFSKDFGVYLLLKGHRSVIATPDGEVFINPLGHDALGKGGSGDVLTGIIAAFLAQGATPVKALAAASYLHARAGEEKARVLSSYGVGPLELVDGIREQLRRLKS</sequence>